<evidence type="ECO:0000313" key="1">
    <source>
        <dbReference type="EMBL" id="KAI9915190.1"/>
    </source>
</evidence>
<proteinExistence type="predicted"/>
<keyword evidence="2" id="KW-1185">Reference proteome</keyword>
<dbReference type="Proteomes" id="UP001163321">
    <property type="component" value="Chromosome 3"/>
</dbReference>
<organism evidence="1 2">
    <name type="scientific">Peronosclerospora sorghi</name>
    <dbReference type="NCBI Taxonomy" id="230839"/>
    <lineage>
        <taxon>Eukaryota</taxon>
        <taxon>Sar</taxon>
        <taxon>Stramenopiles</taxon>
        <taxon>Oomycota</taxon>
        <taxon>Peronosporomycetes</taxon>
        <taxon>Peronosporales</taxon>
        <taxon>Peronosporaceae</taxon>
        <taxon>Peronosclerospora</taxon>
    </lineage>
</organism>
<gene>
    <name evidence="1" type="ORF">PsorP6_006919</name>
</gene>
<comment type="caution">
    <text evidence="1">The sequence shown here is derived from an EMBL/GenBank/DDBJ whole genome shotgun (WGS) entry which is preliminary data.</text>
</comment>
<protein>
    <submittedName>
        <fullName evidence="1">Uncharacterized protein</fullName>
    </submittedName>
</protein>
<dbReference type="EMBL" id="CM047582">
    <property type="protein sequence ID" value="KAI9915190.1"/>
    <property type="molecule type" value="Genomic_DNA"/>
</dbReference>
<evidence type="ECO:0000313" key="2">
    <source>
        <dbReference type="Proteomes" id="UP001163321"/>
    </source>
</evidence>
<name>A0ACC0W8N9_9STRA</name>
<sequence length="250" mass="27539">MRRNPPVPGDGPWIKFEKEVTESIAYVIDEVTTIDFENLITTSRVRRHNQDFSAGYGRVVTYQAPEQVARPTRSSPTQRHCHSGAVHLKRWKWDTLLLENEGSAEVGPAVSAEVSVAVRAQVSDNVAEVAGVVSEVAQVATAAVSITVAEADATPVPEASFANFQHRVQRLLPVPPVVRNPAAVRTKDRPRNSSRIPSGVEASMAARQTKRRRCGRCREYGHDGKNHDRIMMERSATVVEEVNRAVAEEG</sequence>
<accession>A0ACC0W8N9</accession>
<reference evidence="1 2" key="1">
    <citation type="journal article" date="2022" name="bioRxiv">
        <title>The genome of the oomycete Peronosclerospora sorghi, a cosmopolitan pathogen of maize and sorghum, is inflated with dispersed pseudogenes.</title>
        <authorList>
            <person name="Fletcher K."/>
            <person name="Martin F."/>
            <person name="Isakeit T."/>
            <person name="Cavanaugh K."/>
            <person name="Magill C."/>
            <person name="Michelmore R."/>
        </authorList>
    </citation>
    <scope>NUCLEOTIDE SEQUENCE [LARGE SCALE GENOMIC DNA]</scope>
    <source>
        <strain evidence="1">P6</strain>
    </source>
</reference>